<dbReference type="SUPFAM" id="SSF53448">
    <property type="entry name" value="Nucleotide-diphospho-sugar transferases"/>
    <property type="match status" value="1"/>
</dbReference>
<accession>A0A4R1R1V2</accession>
<dbReference type="PANTHER" id="PTHR48090">
    <property type="entry name" value="UNDECAPRENYL-PHOSPHATE 4-DEOXY-4-FORMAMIDO-L-ARABINOSE TRANSFERASE-RELATED"/>
    <property type="match status" value="1"/>
</dbReference>
<dbReference type="InterPro" id="IPR029044">
    <property type="entry name" value="Nucleotide-diphossugar_trans"/>
</dbReference>
<dbReference type="Pfam" id="PF00535">
    <property type="entry name" value="Glycos_transf_2"/>
    <property type="match status" value="1"/>
</dbReference>
<organism evidence="3 4">
    <name type="scientific">Kineothrix alysoides</name>
    <dbReference type="NCBI Taxonomy" id="1469948"/>
    <lineage>
        <taxon>Bacteria</taxon>
        <taxon>Bacillati</taxon>
        <taxon>Bacillota</taxon>
        <taxon>Clostridia</taxon>
        <taxon>Lachnospirales</taxon>
        <taxon>Lachnospiraceae</taxon>
        <taxon>Kineothrix</taxon>
    </lineage>
</organism>
<dbReference type="GO" id="GO:0016757">
    <property type="term" value="F:glycosyltransferase activity"/>
    <property type="evidence" value="ECO:0007669"/>
    <property type="project" value="UniProtKB-KW"/>
</dbReference>
<dbReference type="EMBL" id="SLUO01000004">
    <property type="protein sequence ID" value="TCL59333.1"/>
    <property type="molecule type" value="Genomic_DNA"/>
</dbReference>
<reference evidence="3 4" key="1">
    <citation type="submission" date="2019-03" db="EMBL/GenBank/DDBJ databases">
        <title>Genomic Encyclopedia of Type Strains, Phase IV (KMG-IV): sequencing the most valuable type-strain genomes for metagenomic binning, comparative biology and taxonomic classification.</title>
        <authorList>
            <person name="Goeker M."/>
        </authorList>
    </citation>
    <scope>NUCLEOTIDE SEQUENCE [LARGE SCALE GENOMIC DNA]</scope>
    <source>
        <strain evidence="3 4">DSM 100556</strain>
    </source>
</reference>
<dbReference type="GO" id="GO:0005886">
    <property type="term" value="C:plasma membrane"/>
    <property type="evidence" value="ECO:0007669"/>
    <property type="project" value="TreeGrafter"/>
</dbReference>
<keyword evidence="4" id="KW-1185">Reference proteome</keyword>
<dbReference type="InterPro" id="IPR050256">
    <property type="entry name" value="Glycosyltransferase_2"/>
</dbReference>
<dbReference type="Gene3D" id="3.90.550.10">
    <property type="entry name" value="Spore Coat Polysaccharide Biosynthesis Protein SpsA, Chain A"/>
    <property type="match status" value="1"/>
</dbReference>
<keyword evidence="3" id="KW-0808">Transferase</keyword>
<keyword evidence="1" id="KW-0472">Membrane</keyword>
<feature type="transmembrane region" description="Helical" evidence="1">
    <location>
        <begin position="266"/>
        <end position="291"/>
    </location>
</feature>
<keyword evidence="1" id="KW-0812">Transmembrane</keyword>
<dbReference type="STRING" id="1469948.GCA_000732725_03794"/>
<keyword evidence="1" id="KW-1133">Transmembrane helix</keyword>
<comment type="caution">
    <text evidence="3">The sequence shown here is derived from an EMBL/GenBank/DDBJ whole genome shotgun (WGS) entry which is preliminary data.</text>
</comment>
<evidence type="ECO:0000313" key="3">
    <source>
        <dbReference type="EMBL" id="TCL59333.1"/>
    </source>
</evidence>
<protein>
    <submittedName>
        <fullName evidence="3">Dolichol-phosphate mannosyltransferase</fullName>
    </submittedName>
</protein>
<dbReference type="PANTHER" id="PTHR48090:SF8">
    <property type="entry name" value="GLYCOSYLTRANSFERASE CSBB-RELATED"/>
    <property type="match status" value="1"/>
</dbReference>
<dbReference type="RefSeq" id="WP_031392408.1">
    <property type="nucleotide sequence ID" value="NZ_JPNB01000002.1"/>
</dbReference>
<dbReference type="InterPro" id="IPR001173">
    <property type="entry name" value="Glyco_trans_2-like"/>
</dbReference>
<feature type="domain" description="Glycosyltransferase 2-like" evidence="2">
    <location>
        <begin position="10"/>
        <end position="135"/>
    </location>
</feature>
<proteinExistence type="predicted"/>
<dbReference type="AlphaFoldDB" id="A0A4R1R1V2"/>
<keyword evidence="3" id="KW-0328">Glycosyltransferase</keyword>
<name>A0A4R1R1V2_9FIRM</name>
<dbReference type="OrthoDB" id="9807778at2"/>
<sequence length="315" mass="36669">MEKKESKFISIVVYVHNDSSNIVRFFEQTLRVFMNTFEKYEVICVNDSSVDDGIEILKEYFSHCEENNIINIVHMSHFQGLEASMNAGRDLAIGDFVYEFDDMNCDYAPELIVKVYKRLLDGYDIVSTSCKSRIKLTSKLFYFFYNLTSWSKNKIGPETFRILSRRAINRVNTLGTYIPYRKAVYMNCGLKTDTIYYEDIRKSGRARNKTNRNERTSLAMDSFIYFTNVLEKAALLISGAFLIFSFGVLIYIISSIFSSYKPVEGWISTMGFLAFGFFGVFILLAIILKYLSVLLNLIFKHQRYLVEYVEKISKR</sequence>
<dbReference type="Proteomes" id="UP000295718">
    <property type="component" value="Unassembled WGS sequence"/>
</dbReference>
<evidence type="ECO:0000313" key="4">
    <source>
        <dbReference type="Proteomes" id="UP000295718"/>
    </source>
</evidence>
<feature type="transmembrane region" description="Helical" evidence="1">
    <location>
        <begin position="233"/>
        <end position="254"/>
    </location>
</feature>
<gene>
    <name evidence="3" type="ORF">EDD76_10469</name>
</gene>
<evidence type="ECO:0000259" key="2">
    <source>
        <dbReference type="Pfam" id="PF00535"/>
    </source>
</evidence>
<evidence type="ECO:0000256" key="1">
    <source>
        <dbReference type="SAM" id="Phobius"/>
    </source>
</evidence>